<reference evidence="4" key="4">
    <citation type="submission" date="2025-08" db="UniProtKB">
        <authorList>
            <consortium name="Ensembl"/>
        </authorList>
    </citation>
    <scope>IDENTIFICATION</scope>
</reference>
<dbReference type="GeneTree" id="ENSGT01000000214669"/>
<dbReference type="GO" id="GO:0006511">
    <property type="term" value="P:ubiquitin-dependent protein catabolic process"/>
    <property type="evidence" value="ECO:0007669"/>
    <property type="project" value="InterPro"/>
</dbReference>
<dbReference type="SUPFAM" id="SSF54695">
    <property type="entry name" value="POZ domain"/>
    <property type="match status" value="1"/>
</dbReference>
<reference evidence="4" key="5">
    <citation type="submission" date="2025-09" db="UniProtKB">
        <authorList>
            <consortium name="Ensembl"/>
        </authorList>
    </citation>
    <scope>IDENTIFICATION</scope>
</reference>
<dbReference type="Ensembl" id="ENSRFET00010003252.1">
    <property type="protein sequence ID" value="ENSRFEP00010002956.1"/>
    <property type="gene ID" value="ENSRFEG00010002108.1"/>
</dbReference>
<dbReference type="InterPro" id="IPR011333">
    <property type="entry name" value="SKP1/BTB/POZ_sf"/>
</dbReference>
<dbReference type="InterPro" id="IPR001232">
    <property type="entry name" value="SKP1-like"/>
</dbReference>
<proteinExistence type="inferred from homology"/>
<evidence type="ECO:0000313" key="5">
    <source>
        <dbReference type="Proteomes" id="UP000472240"/>
    </source>
</evidence>
<dbReference type="InParanoid" id="A0A671DPY2"/>
<protein>
    <recommendedName>
        <fullName evidence="3">SKP1 component POZ domain-containing protein</fullName>
    </recommendedName>
</protein>
<dbReference type="SMART" id="SM00512">
    <property type="entry name" value="Skp1"/>
    <property type="match status" value="1"/>
</dbReference>
<feature type="domain" description="SKP1 component POZ" evidence="3">
    <location>
        <begin position="2"/>
        <end position="55"/>
    </location>
</feature>
<dbReference type="Gene3D" id="3.30.710.10">
    <property type="entry name" value="Potassium Channel Kv1.1, Chain A"/>
    <property type="match status" value="1"/>
</dbReference>
<dbReference type="Pfam" id="PF03931">
    <property type="entry name" value="Skp1_POZ"/>
    <property type="match status" value="1"/>
</dbReference>
<comment type="similarity">
    <text evidence="1">Belongs to the SKP1 family.</text>
</comment>
<sequence>MPSINLQSSDGEISEVDVEIAKHSVTIKTMLKDFGMDDDPVPLLNVNAAIFKKVIHQRPILKSREGHGQTGI</sequence>
<name>A0A671DPY2_RHIFE</name>
<reference evidence="4 5" key="2">
    <citation type="journal article" date="2018" name="Annu Rev Anim Biosci">
        <title>Bat Biology, Genomes, and the Bat1K Project: To Generate Chromosome-Level Genomes for All Living Bat Species.</title>
        <authorList>
            <person name="Teeling E.C."/>
            <person name="Vernes S.C."/>
            <person name="Davalos L.M."/>
            <person name="Ray D.A."/>
            <person name="Gilbert M.T.P."/>
            <person name="Myers E."/>
        </authorList>
    </citation>
    <scope>NUCLEOTIDE SEQUENCE</scope>
</reference>
<dbReference type="Proteomes" id="UP000472240">
    <property type="component" value="Chromosome 2"/>
</dbReference>
<evidence type="ECO:0000313" key="4">
    <source>
        <dbReference type="Ensembl" id="ENSRFEP00010002956.1"/>
    </source>
</evidence>
<keyword evidence="2" id="KW-0833">Ubl conjugation pathway</keyword>
<evidence type="ECO:0000256" key="1">
    <source>
        <dbReference type="ARBA" id="ARBA00009993"/>
    </source>
</evidence>
<dbReference type="InterPro" id="IPR016897">
    <property type="entry name" value="SKP1"/>
</dbReference>
<keyword evidence="5" id="KW-1185">Reference proteome</keyword>
<accession>A0A671DPY2</accession>
<evidence type="ECO:0000259" key="3">
    <source>
        <dbReference type="Pfam" id="PF03931"/>
    </source>
</evidence>
<dbReference type="PANTHER" id="PTHR11165">
    <property type="entry name" value="SKP1"/>
    <property type="match status" value="1"/>
</dbReference>
<dbReference type="AlphaFoldDB" id="A0A671DPY2"/>
<reference evidence="4 5" key="1">
    <citation type="journal article" date="2015" name="Annu Rev Anim Biosci">
        <title>The Genome 10K Project: a way forward.</title>
        <authorList>
            <person name="Koepfli K.P."/>
            <person name="Paten B."/>
            <person name="O'Brien S.J."/>
            <person name="Koepfli K.P."/>
            <person name="Paten B."/>
            <person name="Antunes A."/>
            <person name="Belov K."/>
            <person name="Bustamante C."/>
            <person name="Castoe T.A."/>
            <person name="Clawson H."/>
            <person name="Crawford A.J."/>
            <person name="Diekhans M."/>
            <person name="Distel D."/>
            <person name="Durbin R."/>
            <person name="Earl D."/>
            <person name="Fujita M.K."/>
            <person name="Gamble T."/>
            <person name="Georges A."/>
            <person name="Gemmell N."/>
            <person name="Gilbert M.T."/>
            <person name="Graves J.M."/>
            <person name="Green R.E."/>
            <person name="Hickey G."/>
            <person name="Jarvis E.D."/>
            <person name="Johnson W."/>
            <person name="Komissarov A."/>
            <person name="Korf I."/>
            <person name="Kuhn R."/>
            <person name="Larkin D.M."/>
            <person name="Lewin H."/>
            <person name="Lopez J.V."/>
            <person name="Ma J."/>
            <person name="Marques-Bonet T."/>
            <person name="Miller W."/>
            <person name="Murphy R."/>
            <person name="Pevzner P."/>
            <person name="Shapiro B."/>
            <person name="Steiner C."/>
            <person name="Tamazian G."/>
            <person name="Venkatesh B."/>
            <person name="Wang J."/>
            <person name="Wayne R."/>
            <person name="Wiley E."/>
            <person name="Yang H."/>
            <person name="Zhang G."/>
            <person name="Haussler D."/>
            <person name="Ryder O."/>
            <person name="O'Brien S.J."/>
        </authorList>
    </citation>
    <scope>NUCLEOTIDE SEQUENCE</scope>
</reference>
<evidence type="ECO:0000256" key="2">
    <source>
        <dbReference type="ARBA" id="ARBA00022786"/>
    </source>
</evidence>
<organism evidence="4 5">
    <name type="scientific">Rhinolophus ferrumequinum</name>
    <name type="common">Greater horseshoe bat</name>
    <dbReference type="NCBI Taxonomy" id="59479"/>
    <lineage>
        <taxon>Eukaryota</taxon>
        <taxon>Metazoa</taxon>
        <taxon>Chordata</taxon>
        <taxon>Craniata</taxon>
        <taxon>Vertebrata</taxon>
        <taxon>Euteleostomi</taxon>
        <taxon>Mammalia</taxon>
        <taxon>Eutheria</taxon>
        <taxon>Laurasiatheria</taxon>
        <taxon>Chiroptera</taxon>
        <taxon>Yinpterochiroptera</taxon>
        <taxon>Rhinolophoidea</taxon>
        <taxon>Rhinolophidae</taxon>
        <taxon>Rhinolophinae</taxon>
        <taxon>Rhinolophus</taxon>
    </lineage>
</organism>
<dbReference type="InterPro" id="IPR016073">
    <property type="entry name" value="Skp1_comp_POZ"/>
</dbReference>
<reference evidence="5" key="3">
    <citation type="submission" date="2018-12" db="EMBL/GenBank/DDBJ databases">
        <title>G10K-VGP greater horseshoe bat female genome, primary haplotype.</title>
        <authorList>
            <person name="Teeling E."/>
            <person name="Myers G."/>
            <person name="Vernes S."/>
            <person name="Pippel M."/>
            <person name="Winkler S."/>
            <person name="Fedrigo O."/>
            <person name="Rhie A."/>
            <person name="Koren S."/>
            <person name="Phillippy A."/>
            <person name="Lewin H."/>
            <person name="Damas J."/>
            <person name="Howe K."/>
            <person name="Mountcastle J."/>
            <person name="Jarvis E.D."/>
        </authorList>
    </citation>
    <scope>NUCLEOTIDE SEQUENCE [LARGE SCALE GENOMIC DNA]</scope>
</reference>
<dbReference type="OMA" id="QWFGRRY"/>